<accession>A0A9N9NTL9</accession>
<sequence>RNRLRARLEDTEEELYQERERRVYAEGRRREELEEAAEDMFVDAEKGSNSTDLERQVGDLEEEVEAATFCIGAVRVKNWKRNIQYTNLVAEQSVLRAEIENLQNLI</sequence>
<keyword evidence="2" id="KW-1185">Reference proteome</keyword>
<feature type="non-terminal residue" evidence="1">
    <location>
        <position position="1"/>
    </location>
</feature>
<proteinExistence type="predicted"/>
<comment type="caution">
    <text evidence="1">The sequence shown here is derived from an EMBL/GenBank/DDBJ whole genome shotgun (WGS) entry which is preliminary data.</text>
</comment>
<protein>
    <submittedName>
        <fullName evidence="1">8233_t:CDS:1</fullName>
    </submittedName>
</protein>
<organism evidence="1 2">
    <name type="scientific">Ambispora leptoticha</name>
    <dbReference type="NCBI Taxonomy" id="144679"/>
    <lineage>
        <taxon>Eukaryota</taxon>
        <taxon>Fungi</taxon>
        <taxon>Fungi incertae sedis</taxon>
        <taxon>Mucoromycota</taxon>
        <taxon>Glomeromycotina</taxon>
        <taxon>Glomeromycetes</taxon>
        <taxon>Archaeosporales</taxon>
        <taxon>Ambisporaceae</taxon>
        <taxon>Ambispora</taxon>
    </lineage>
</organism>
<dbReference type="AlphaFoldDB" id="A0A9N9NTL9"/>
<feature type="non-terminal residue" evidence="1">
    <location>
        <position position="106"/>
    </location>
</feature>
<dbReference type="EMBL" id="CAJVPS010045641">
    <property type="protein sequence ID" value="CAG8759781.1"/>
    <property type="molecule type" value="Genomic_DNA"/>
</dbReference>
<dbReference type="Proteomes" id="UP000789508">
    <property type="component" value="Unassembled WGS sequence"/>
</dbReference>
<reference evidence="1" key="1">
    <citation type="submission" date="2021-06" db="EMBL/GenBank/DDBJ databases">
        <authorList>
            <person name="Kallberg Y."/>
            <person name="Tangrot J."/>
            <person name="Rosling A."/>
        </authorList>
    </citation>
    <scope>NUCLEOTIDE SEQUENCE</scope>
    <source>
        <strain evidence="1">FL130A</strain>
    </source>
</reference>
<gene>
    <name evidence="1" type="ORF">ALEPTO_LOCUS13630</name>
</gene>
<evidence type="ECO:0000313" key="1">
    <source>
        <dbReference type="EMBL" id="CAG8759781.1"/>
    </source>
</evidence>
<evidence type="ECO:0000313" key="2">
    <source>
        <dbReference type="Proteomes" id="UP000789508"/>
    </source>
</evidence>
<name>A0A9N9NTL9_9GLOM</name>